<comment type="caution">
    <text evidence="1">The sequence shown here is derived from an EMBL/GenBank/DDBJ whole genome shotgun (WGS) entry which is preliminary data.</text>
</comment>
<dbReference type="AlphaFoldDB" id="A0A2H3KRH1"/>
<evidence type="ECO:0000313" key="2">
    <source>
        <dbReference type="Proteomes" id="UP000220828"/>
    </source>
</evidence>
<protein>
    <submittedName>
        <fullName evidence="1">Uncharacterized protein</fullName>
    </submittedName>
</protein>
<proteinExistence type="predicted"/>
<reference evidence="1 2" key="1">
    <citation type="submission" date="2017-09" db="EMBL/GenBank/DDBJ databases">
        <title>Whole genomes of Flavobacteriaceae.</title>
        <authorList>
            <person name="Stine C."/>
            <person name="Li C."/>
            <person name="Tadesse D."/>
        </authorList>
    </citation>
    <scope>NUCLEOTIDE SEQUENCE [LARGE SCALE GENOMIC DNA]</scope>
    <source>
        <strain evidence="1 2">ATCC 35036</strain>
    </source>
</reference>
<dbReference type="OrthoDB" id="980669at2"/>
<accession>A0A2H3KRH1</accession>
<dbReference type="Proteomes" id="UP000220828">
    <property type="component" value="Unassembled WGS sequence"/>
</dbReference>
<evidence type="ECO:0000313" key="1">
    <source>
        <dbReference type="EMBL" id="PDS21668.1"/>
    </source>
</evidence>
<gene>
    <name evidence="1" type="ORF">B0A77_15350</name>
</gene>
<dbReference type="EMBL" id="PCMW01000167">
    <property type="protein sequence ID" value="PDS21668.1"/>
    <property type="molecule type" value="Genomic_DNA"/>
</dbReference>
<dbReference type="RefSeq" id="WP_097555002.1">
    <property type="nucleotide sequence ID" value="NZ_PCMW01000167.1"/>
</dbReference>
<name>A0A2H3KRH1_9FLAO</name>
<organism evidence="1 2">
    <name type="scientific">Flavobacterium branchiophilum</name>
    <dbReference type="NCBI Taxonomy" id="55197"/>
    <lineage>
        <taxon>Bacteria</taxon>
        <taxon>Pseudomonadati</taxon>
        <taxon>Bacteroidota</taxon>
        <taxon>Flavobacteriia</taxon>
        <taxon>Flavobacteriales</taxon>
        <taxon>Flavobacteriaceae</taxon>
        <taxon>Flavobacterium</taxon>
    </lineage>
</organism>
<sequence length="173" mass="20676">MTTSDTKRHIEINKGYQGINLTEFAIGVDELITNDQIVDTFIRSKQFSFDSLRDCVKAEPDKGYLRQAFNVDKIKITDFKKTDKQGVSKFLFDFANEPDWGDDRNEFAKLLDRYFEIHYEFGDNEFYILSKDWFDKEDERVIEPESWVYTYYFLIISVDRKSNLLTLTEWTYD</sequence>